<gene>
    <name evidence="7" type="ORF">SAMN05216481_11834</name>
</gene>
<dbReference type="EMBL" id="FOET01000018">
    <property type="protein sequence ID" value="SEQ87081.1"/>
    <property type="molecule type" value="Genomic_DNA"/>
</dbReference>
<keyword evidence="3 7" id="KW-0808">Transferase</keyword>
<dbReference type="AlphaFoldDB" id="A0A1H9JJC1"/>
<feature type="region of interest" description="Disordered" evidence="4">
    <location>
        <begin position="64"/>
        <end position="88"/>
    </location>
</feature>
<organism evidence="7 8">
    <name type="scientific">Streptomyces radiopugnans</name>
    <dbReference type="NCBI Taxonomy" id="403935"/>
    <lineage>
        <taxon>Bacteria</taxon>
        <taxon>Bacillati</taxon>
        <taxon>Actinomycetota</taxon>
        <taxon>Actinomycetes</taxon>
        <taxon>Kitasatosporales</taxon>
        <taxon>Streptomycetaceae</taxon>
        <taxon>Streptomyces</taxon>
    </lineage>
</organism>
<dbReference type="RefSeq" id="WP_093662871.1">
    <property type="nucleotide sequence ID" value="NZ_FOET01000018.1"/>
</dbReference>
<feature type="domain" description="Glycosyl transferase family 1" evidence="5">
    <location>
        <begin position="197"/>
        <end position="356"/>
    </location>
</feature>
<dbReference type="GO" id="GO:0016757">
    <property type="term" value="F:glycosyltransferase activity"/>
    <property type="evidence" value="ECO:0007669"/>
    <property type="project" value="UniProtKB-KW"/>
</dbReference>
<dbReference type="Pfam" id="PF00534">
    <property type="entry name" value="Glycos_transf_1"/>
    <property type="match status" value="1"/>
</dbReference>
<dbReference type="PANTHER" id="PTHR12526:SF627">
    <property type="entry name" value="D-RHAMNOSYLTRANSFERASE WBPZ"/>
    <property type="match status" value="1"/>
</dbReference>
<feature type="domain" description="Glycosyltransferase subfamily 4-like N-terminal" evidence="6">
    <location>
        <begin position="13"/>
        <end position="191"/>
    </location>
</feature>
<evidence type="ECO:0000313" key="7">
    <source>
        <dbReference type="EMBL" id="SEQ87081.1"/>
    </source>
</evidence>
<proteinExistence type="predicted"/>
<dbReference type="InterPro" id="IPR001296">
    <property type="entry name" value="Glyco_trans_1"/>
</dbReference>
<dbReference type="CDD" id="cd03820">
    <property type="entry name" value="GT4_AmsD-like"/>
    <property type="match status" value="1"/>
</dbReference>
<name>A0A1H9JJC1_9ACTN</name>
<evidence type="ECO:0000313" key="8">
    <source>
        <dbReference type="Proteomes" id="UP000199055"/>
    </source>
</evidence>
<reference evidence="8" key="1">
    <citation type="submission" date="2016-10" db="EMBL/GenBank/DDBJ databases">
        <authorList>
            <person name="Varghese N."/>
            <person name="Submissions S."/>
        </authorList>
    </citation>
    <scope>NUCLEOTIDE SEQUENCE [LARGE SCALE GENOMIC DNA]</scope>
    <source>
        <strain evidence="8">CGMCC 4.3519</strain>
    </source>
</reference>
<evidence type="ECO:0000256" key="2">
    <source>
        <dbReference type="ARBA" id="ARBA00022676"/>
    </source>
</evidence>
<dbReference type="SUPFAM" id="SSF53756">
    <property type="entry name" value="UDP-Glycosyltransferase/glycogen phosphorylase"/>
    <property type="match status" value="1"/>
</dbReference>
<evidence type="ECO:0000256" key="3">
    <source>
        <dbReference type="ARBA" id="ARBA00022679"/>
    </source>
</evidence>
<keyword evidence="8" id="KW-1185">Reference proteome</keyword>
<accession>A0A1H9JJC1</accession>
<dbReference type="PANTHER" id="PTHR12526">
    <property type="entry name" value="GLYCOSYLTRANSFERASE"/>
    <property type="match status" value="1"/>
</dbReference>
<dbReference type="Proteomes" id="UP000199055">
    <property type="component" value="Unassembled WGS sequence"/>
</dbReference>
<dbReference type="Gene3D" id="3.40.50.2000">
    <property type="entry name" value="Glycogen Phosphorylase B"/>
    <property type="match status" value="2"/>
</dbReference>
<evidence type="ECO:0000259" key="5">
    <source>
        <dbReference type="Pfam" id="PF00534"/>
    </source>
</evidence>
<evidence type="ECO:0000256" key="4">
    <source>
        <dbReference type="SAM" id="MobiDB-lite"/>
    </source>
</evidence>
<sequence length="426" mass="46545">MHISFLLHHGYGMGGTIRTTFNLACALAEQHDVEIVSVFRHRDRPVFDLDPAVRLRHLVDMRKHSPDYDGDDPEHARPSKLFPRADGNHRKYSALTDRRITEHLATVEADVVIGTRPGLNTMIAMHTRPGPVRMGQEHLTLSTHSRALRATLRGAYPRLDAITTVTEADARDYRRMMRLPGVHVQAVPNGVPAPAVEPSDGTGKWVVAAGRLAPAKRYDVLLRAFAKVVEQRPDWRLRLYGAGREEAKLRAMVEELGLYNHAFLMGPAHPIEAEWVKGSVAAVTSSLESFGMTIVEAMRCGLPVVATTCPHGPGEIIADGVDGRLVPTGDVDAIAGSLLELINDDELRRRMGRAAIADAARYDPSRIGEMYSSLCTELVARGGRSGIGRLRSSLHRTRGALLGGAYATKDALARARRGALRGGRTA</sequence>
<keyword evidence="2" id="KW-0328">Glycosyltransferase</keyword>
<dbReference type="Pfam" id="PF13439">
    <property type="entry name" value="Glyco_transf_4"/>
    <property type="match status" value="1"/>
</dbReference>
<dbReference type="STRING" id="403935.SAMN05216481_11834"/>
<protein>
    <recommendedName>
        <fullName evidence="1">D-inositol 3-phosphate glycosyltransferase</fullName>
    </recommendedName>
</protein>
<dbReference type="InterPro" id="IPR028098">
    <property type="entry name" value="Glyco_trans_4-like_N"/>
</dbReference>
<evidence type="ECO:0000256" key="1">
    <source>
        <dbReference type="ARBA" id="ARBA00021292"/>
    </source>
</evidence>
<feature type="compositionally biased region" description="Basic and acidic residues" evidence="4">
    <location>
        <begin position="64"/>
        <end position="77"/>
    </location>
</feature>
<evidence type="ECO:0000259" key="6">
    <source>
        <dbReference type="Pfam" id="PF13439"/>
    </source>
</evidence>